<comment type="caution">
    <text evidence="1">The sequence shown here is derived from an EMBL/GenBank/DDBJ whole genome shotgun (WGS) entry which is preliminary data.</text>
</comment>
<name>A0ACA9PDR9_9GLOM</name>
<proteinExistence type="predicted"/>
<evidence type="ECO:0000313" key="1">
    <source>
        <dbReference type="EMBL" id="CAG8703284.1"/>
    </source>
</evidence>
<organism evidence="1 2">
    <name type="scientific">Dentiscutata heterogama</name>
    <dbReference type="NCBI Taxonomy" id="1316150"/>
    <lineage>
        <taxon>Eukaryota</taxon>
        <taxon>Fungi</taxon>
        <taxon>Fungi incertae sedis</taxon>
        <taxon>Mucoromycota</taxon>
        <taxon>Glomeromycotina</taxon>
        <taxon>Glomeromycetes</taxon>
        <taxon>Diversisporales</taxon>
        <taxon>Gigasporaceae</taxon>
        <taxon>Dentiscutata</taxon>
    </lineage>
</organism>
<evidence type="ECO:0000313" key="2">
    <source>
        <dbReference type="Proteomes" id="UP000789702"/>
    </source>
</evidence>
<protein>
    <submittedName>
        <fullName evidence="1">13129_t:CDS:1</fullName>
    </submittedName>
</protein>
<gene>
    <name evidence="1" type="ORF">DHETER_LOCUS11869</name>
</gene>
<dbReference type="Proteomes" id="UP000789702">
    <property type="component" value="Unassembled WGS sequence"/>
</dbReference>
<sequence>HQIENEELKDLRKDIRVTEKWYRKLKKPSHFEDTTNSYEEK</sequence>
<accession>A0ACA9PDR9</accession>
<keyword evidence="2" id="KW-1185">Reference proteome</keyword>
<reference evidence="1" key="1">
    <citation type="submission" date="2021-06" db="EMBL/GenBank/DDBJ databases">
        <authorList>
            <person name="Kallberg Y."/>
            <person name="Tangrot J."/>
            <person name="Rosling A."/>
        </authorList>
    </citation>
    <scope>NUCLEOTIDE SEQUENCE</scope>
    <source>
        <strain evidence="1">IL203A</strain>
    </source>
</reference>
<feature type="non-terminal residue" evidence="1">
    <location>
        <position position="1"/>
    </location>
</feature>
<dbReference type="EMBL" id="CAJVPU010027329">
    <property type="protein sequence ID" value="CAG8703284.1"/>
    <property type="molecule type" value="Genomic_DNA"/>
</dbReference>
<feature type="non-terminal residue" evidence="1">
    <location>
        <position position="41"/>
    </location>
</feature>